<evidence type="ECO:0000313" key="7">
    <source>
        <dbReference type="EMBL" id="EQD68546.1"/>
    </source>
</evidence>
<dbReference type="SUPFAM" id="SSF55681">
    <property type="entry name" value="Class II aaRS and biotin synthetases"/>
    <property type="match status" value="1"/>
</dbReference>
<evidence type="ECO:0000256" key="1">
    <source>
        <dbReference type="ARBA" id="ARBA00022490"/>
    </source>
</evidence>
<reference evidence="7" key="1">
    <citation type="submission" date="2013-08" db="EMBL/GenBank/DDBJ databases">
        <authorList>
            <person name="Mendez C."/>
            <person name="Richter M."/>
            <person name="Ferrer M."/>
            <person name="Sanchez J."/>
        </authorList>
    </citation>
    <scope>NUCLEOTIDE SEQUENCE</scope>
</reference>
<dbReference type="EMBL" id="AUZZ01000304">
    <property type="protein sequence ID" value="EQD68546.1"/>
    <property type="molecule type" value="Genomic_DNA"/>
</dbReference>
<dbReference type="AlphaFoldDB" id="T1B6J8"/>
<proteinExistence type="predicted"/>
<keyword evidence="3" id="KW-0547">Nucleotide-binding</keyword>
<dbReference type="GO" id="GO:0004815">
    <property type="term" value="F:aspartate-tRNA ligase activity"/>
    <property type="evidence" value="ECO:0007669"/>
    <property type="project" value="InterPro"/>
</dbReference>
<dbReference type="GO" id="GO:0017101">
    <property type="term" value="C:aminoacyl-tRNA synthetase multienzyme complex"/>
    <property type="evidence" value="ECO:0007669"/>
    <property type="project" value="TreeGrafter"/>
</dbReference>
<keyword evidence="1" id="KW-0963">Cytoplasm</keyword>
<dbReference type="PANTHER" id="PTHR43450">
    <property type="entry name" value="ASPARTYL-TRNA SYNTHETASE"/>
    <property type="match status" value="1"/>
</dbReference>
<dbReference type="GO" id="GO:0003723">
    <property type="term" value="F:RNA binding"/>
    <property type="evidence" value="ECO:0007669"/>
    <property type="project" value="TreeGrafter"/>
</dbReference>
<evidence type="ECO:0000259" key="6">
    <source>
        <dbReference type="PROSITE" id="PS50862"/>
    </source>
</evidence>
<feature type="domain" description="Aminoacyl-transfer RNA synthetases class-II family profile" evidence="6">
    <location>
        <begin position="1"/>
        <end position="218"/>
    </location>
</feature>
<keyword evidence="2" id="KW-0436">Ligase</keyword>
<dbReference type="GO" id="GO:0005829">
    <property type="term" value="C:cytosol"/>
    <property type="evidence" value="ECO:0007669"/>
    <property type="project" value="TreeGrafter"/>
</dbReference>
<dbReference type="GO" id="GO:0006422">
    <property type="term" value="P:aspartyl-tRNA aminoacylation"/>
    <property type="evidence" value="ECO:0007669"/>
    <property type="project" value="InterPro"/>
</dbReference>
<dbReference type="PROSITE" id="PS50862">
    <property type="entry name" value="AA_TRNA_LIGASE_II"/>
    <property type="match status" value="1"/>
</dbReference>
<comment type="caution">
    <text evidence="7">The sequence shown here is derived from an EMBL/GenBank/DDBJ whole genome shotgun (WGS) entry which is preliminary data.</text>
</comment>
<feature type="non-terminal residue" evidence="7">
    <location>
        <position position="1"/>
    </location>
</feature>
<dbReference type="Gene3D" id="3.30.930.10">
    <property type="entry name" value="Bira Bifunctional Protein, Domain 2"/>
    <property type="match status" value="1"/>
</dbReference>
<evidence type="ECO:0000256" key="2">
    <source>
        <dbReference type="ARBA" id="ARBA00022598"/>
    </source>
</evidence>
<accession>T1B6J8</accession>
<dbReference type="Pfam" id="PF00152">
    <property type="entry name" value="tRNA-synt_2"/>
    <property type="match status" value="1"/>
</dbReference>
<feature type="non-terminal residue" evidence="7">
    <location>
        <position position="231"/>
    </location>
</feature>
<dbReference type="InterPro" id="IPR006195">
    <property type="entry name" value="aa-tRNA-synth_II"/>
</dbReference>
<evidence type="ECO:0000256" key="3">
    <source>
        <dbReference type="ARBA" id="ARBA00022741"/>
    </source>
</evidence>
<dbReference type="PANTHER" id="PTHR43450:SF1">
    <property type="entry name" value="ASPARTATE--TRNA LIGASE, CYTOPLASMIC"/>
    <property type="match status" value="1"/>
</dbReference>
<dbReference type="InterPro" id="IPR004364">
    <property type="entry name" value="Aa-tRNA-synt_II"/>
</dbReference>
<protein>
    <submittedName>
        <fullName evidence="7">Aspartyl/asparaginyl-tRNA synthetase</fullName>
    </submittedName>
</protein>
<organism evidence="7">
    <name type="scientific">mine drainage metagenome</name>
    <dbReference type="NCBI Taxonomy" id="410659"/>
    <lineage>
        <taxon>unclassified sequences</taxon>
        <taxon>metagenomes</taxon>
        <taxon>ecological metagenomes</taxon>
    </lineage>
</organism>
<keyword evidence="4" id="KW-0067">ATP-binding</keyword>
<sequence>PVFRAEPSDTVRHLTEIGMLDAEMAYIDGAEDLRGMLEEVVRAALGSVRRSLTEAENPLADGLPELAAPFPRIPFETAEAWLGRPGAERDFGTEDEKAIGARVEREYGTPFYYLTDFPTAVKEKTFYARRQDENPARTSYFDLEFRGLEIASGGPREHRIDRLLENLHRGGFDPAAFPGYLEAFRFGMPPTAAGGSGSTVWSRRSPGSRTSGRHAYFPGTATGSTRSGRRC</sequence>
<keyword evidence="7" id="KW-0030">Aminoacyl-tRNA synthetase</keyword>
<feature type="region of interest" description="Disordered" evidence="5">
    <location>
        <begin position="192"/>
        <end position="231"/>
    </location>
</feature>
<reference evidence="7" key="2">
    <citation type="journal article" date="2014" name="ISME J.">
        <title>Microbial stratification in low pH oxic and suboxic macroscopic growths along an acid mine drainage.</title>
        <authorList>
            <person name="Mendez-Garcia C."/>
            <person name="Mesa V."/>
            <person name="Sprenger R.R."/>
            <person name="Richter M."/>
            <person name="Diez M.S."/>
            <person name="Solano J."/>
            <person name="Bargiela R."/>
            <person name="Golyshina O.V."/>
            <person name="Manteca A."/>
            <person name="Ramos J.L."/>
            <person name="Gallego J.R."/>
            <person name="Llorente I."/>
            <person name="Martins Dos Santos V.A."/>
            <person name="Jensen O.N."/>
            <person name="Pelaez A.I."/>
            <person name="Sanchez J."/>
            <person name="Ferrer M."/>
        </authorList>
    </citation>
    <scope>NUCLEOTIDE SEQUENCE</scope>
</reference>
<dbReference type="GO" id="GO:0005524">
    <property type="term" value="F:ATP binding"/>
    <property type="evidence" value="ECO:0007669"/>
    <property type="project" value="InterPro"/>
</dbReference>
<dbReference type="InterPro" id="IPR045864">
    <property type="entry name" value="aa-tRNA-synth_II/BPL/LPL"/>
</dbReference>
<gene>
    <name evidence="7" type="ORF">B2A_00389</name>
</gene>
<feature type="compositionally biased region" description="Polar residues" evidence="5">
    <location>
        <begin position="221"/>
        <end position="231"/>
    </location>
</feature>
<dbReference type="InterPro" id="IPR004523">
    <property type="entry name" value="Asp-tRNA_synthase_2"/>
</dbReference>
<evidence type="ECO:0000256" key="4">
    <source>
        <dbReference type="ARBA" id="ARBA00022840"/>
    </source>
</evidence>
<name>T1B6J8_9ZZZZ</name>
<evidence type="ECO:0000256" key="5">
    <source>
        <dbReference type="SAM" id="MobiDB-lite"/>
    </source>
</evidence>